<evidence type="ECO:0000313" key="3">
    <source>
        <dbReference type="EMBL" id="KAF2485543.1"/>
    </source>
</evidence>
<dbReference type="AlphaFoldDB" id="A0A6A6Q1I9"/>
<dbReference type="Gene3D" id="3.40.50.1820">
    <property type="entry name" value="alpha/beta hydrolase"/>
    <property type="match status" value="1"/>
</dbReference>
<dbReference type="PANTHER" id="PTHR33840">
    <property type="match status" value="1"/>
</dbReference>
<sequence length="516" mass="58571">STTTSKPSEPTNSNPRVPRNIRALRDGRGEKPKGRTIVICLDGTGDKFDADNSNIVHLVSCLKKSDPDQITYYQSGIGTYDGGGLSNGFHAAMDMAVGSGLGDHIRDAYHFLMQNYKENDRICLFGFSRGAYTARCLAGMVHKVGLLPAHNLQQILFAYQYYKDDSEEGWKMSAEFKRTFCMDVSIYFIGVFDSVASVGFIPRTLPLSSTPYNKAAYFRHAMALDEHRAKFKVKQFEVKDSIDPDAHWETMAAIHEDAARGHAAPSFSANLGADSEEADPYLRRKREEAKAKETDVLEVWFTGAHCDVGGGAVPNTERHKLAQVPLRWMLRQCFACDTGIIFKVHRLAEEGLDVHTLWPTYTPLGVPPLAPPPSMVEKQREGKFPPIARRSAVLKPVDEKEPRGWQHVELWKDPHQRELHDNWVPEHVEDYFDAISPIHDELEIARTWWILEMWPIKVHVLHRDEWVQKVSVNLGMYRPTREKAPNLHWTVEQRIKAIGYRAPVRMASDTVWNIVA</sequence>
<proteinExistence type="predicted"/>
<accession>A0A6A6Q1I9</accession>
<dbReference type="EMBL" id="MU001633">
    <property type="protein sequence ID" value="KAF2485543.1"/>
    <property type="molecule type" value="Genomic_DNA"/>
</dbReference>
<organism evidence="3 4">
    <name type="scientific">Neohortaea acidophila</name>
    <dbReference type="NCBI Taxonomy" id="245834"/>
    <lineage>
        <taxon>Eukaryota</taxon>
        <taxon>Fungi</taxon>
        <taxon>Dikarya</taxon>
        <taxon>Ascomycota</taxon>
        <taxon>Pezizomycotina</taxon>
        <taxon>Dothideomycetes</taxon>
        <taxon>Dothideomycetidae</taxon>
        <taxon>Mycosphaerellales</taxon>
        <taxon>Teratosphaeriaceae</taxon>
        <taxon>Neohortaea</taxon>
    </lineage>
</organism>
<evidence type="ECO:0000256" key="1">
    <source>
        <dbReference type="SAM" id="MobiDB-lite"/>
    </source>
</evidence>
<dbReference type="InterPro" id="IPR029058">
    <property type="entry name" value="AB_hydrolase_fold"/>
</dbReference>
<name>A0A6A6Q1I9_9PEZI</name>
<protein>
    <recommendedName>
        <fullName evidence="2">T6SS Phospholipase effector Tle1-like catalytic domain-containing protein</fullName>
    </recommendedName>
</protein>
<dbReference type="PANTHER" id="PTHR33840:SF2">
    <property type="entry name" value="TLE1 PHOSPHOLIPASE DOMAIN-CONTAINING PROTEIN"/>
    <property type="match status" value="1"/>
</dbReference>
<feature type="region of interest" description="Disordered" evidence="1">
    <location>
        <begin position="1"/>
        <end position="30"/>
    </location>
</feature>
<evidence type="ECO:0000313" key="4">
    <source>
        <dbReference type="Proteomes" id="UP000799767"/>
    </source>
</evidence>
<keyword evidence="4" id="KW-1185">Reference proteome</keyword>
<feature type="compositionally biased region" description="Polar residues" evidence="1">
    <location>
        <begin position="1"/>
        <end position="15"/>
    </location>
</feature>
<dbReference type="GeneID" id="54471796"/>
<gene>
    <name evidence="3" type="ORF">BDY17DRAFT_247141</name>
</gene>
<evidence type="ECO:0000259" key="2">
    <source>
        <dbReference type="Pfam" id="PF09994"/>
    </source>
</evidence>
<dbReference type="OrthoDB" id="3162439at2759"/>
<dbReference type="Proteomes" id="UP000799767">
    <property type="component" value="Unassembled WGS sequence"/>
</dbReference>
<dbReference type="InterPro" id="IPR018712">
    <property type="entry name" value="Tle1-like_cat"/>
</dbReference>
<dbReference type="RefSeq" id="XP_033592112.1">
    <property type="nucleotide sequence ID" value="XM_033730794.1"/>
</dbReference>
<feature type="domain" description="T6SS Phospholipase effector Tle1-like catalytic" evidence="2">
    <location>
        <begin position="35"/>
        <end position="332"/>
    </location>
</feature>
<reference evidence="3" key="1">
    <citation type="journal article" date="2020" name="Stud. Mycol.">
        <title>101 Dothideomycetes genomes: a test case for predicting lifestyles and emergence of pathogens.</title>
        <authorList>
            <person name="Haridas S."/>
            <person name="Albert R."/>
            <person name="Binder M."/>
            <person name="Bloem J."/>
            <person name="Labutti K."/>
            <person name="Salamov A."/>
            <person name="Andreopoulos B."/>
            <person name="Baker S."/>
            <person name="Barry K."/>
            <person name="Bills G."/>
            <person name="Bluhm B."/>
            <person name="Cannon C."/>
            <person name="Castanera R."/>
            <person name="Culley D."/>
            <person name="Daum C."/>
            <person name="Ezra D."/>
            <person name="Gonzalez J."/>
            <person name="Henrissat B."/>
            <person name="Kuo A."/>
            <person name="Liang C."/>
            <person name="Lipzen A."/>
            <person name="Lutzoni F."/>
            <person name="Magnuson J."/>
            <person name="Mondo S."/>
            <person name="Nolan M."/>
            <person name="Ohm R."/>
            <person name="Pangilinan J."/>
            <person name="Park H.-J."/>
            <person name="Ramirez L."/>
            <person name="Alfaro M."/>
            <person name="Sun H."/>
            <person name="Tritt A."/>
            <person name="Yoshinaga Y."/>
            <person name="Zwiers L.-H."/>
            <person name="Turgeon B."/>
            <person name="Goodwin S."/>
            <person name="Spatafora J."/>
            <person name="Crous P."/>
            <person name="Grigoriev I."/>
        </authorList>
    </citation>
    <scope>NUCLEOTIDE SEQUENCE</scope>
    <source>
        <strain evidence="3">CBS 113389</strain>
    </source>
</reference>
<dbReference type="Pfam" id="PF09994">
    <property type="entry name" value="T6SS_Tle1-like_cat"/>
    <property type="match status" value="1"/>
</dbReference>
<feature type="non-terminal residue" evidence="3">
    <location>
        <position position="1"/>
    </location>
</feature>
<dbReference type="SUPFAM" id="SSF53474">
    <property type="entry name" value="alpha/beta-Hydrolases"/>
    <property type="match status" value="1"/>
</dbReference>